<sequence length="94" mass="10194">MKSFATKDCMVFGDRKLCCATVKSLFINEGKHGGEAIVEAVQLIAEHVKVYDCQLHPDSIEVSNFPVGCLCIGVPITLSIILIINLVLHHLGST</sequence>
<keyword evidence="1" id="KW-1133">Transmembrane helix</keyword>
<organism evidence="2 3">
    <name type="scientific">Camellia sinensis</name>
    <name type="common">Tea plant</name>
    <name type="synonym">Thea sinensis</name>
    <dbReference type="NCBI Taxonomy" id="4442"/>
    <lineage>
        <taxon>Eukaryota</taxon>
        <taxon>Viridiplantae</taxon>
        <taxon>Streptophyta</taxon>
        <taxon>Embryophyta</taxon>
        <taxon>Tracheophyta</taxon>
        <taxon>Spermatophyta</taxon>
        <taxon>Magnoliopsida</taxon>
        <taxon>eudicotyledons</taxon>
        <taxon>Gunneridae</taxon>
        <taxon>Pentapetalae</taxon>
        <taxon>asterids</taxon>
        <taxon>Ericales</taxon>
        <taxon>Theaceae</taxon>
        <taxon>Camellia</taxon>
    </lineage>
</organism>
<comment type="caution">
    <text evidence="2">The sequence shown here is derived from an EMBL/GenBank/DDBJ whole genome shotgun (WGS) entry which is preliminary data.</text>
</comment>
<reference evidence="2 3" key="2">
    <citation type="submission" date="2020-07" db="EMBL/GenBank/DDBJ databases">
        <title>Genome assembly of wild tea tree DASZ reveals pedigree and selection history of tea varieties.</title>
        <authorList>
            <person name="Zhang W."/>
        </authorList>
    </citation>
    <scope>NUCLEOTIDE SEQUENCE [LARGE SCALE GENOMIC DNA]</scope>
    <source>
        <strain evidence="3">cv. G240</strain>
        <tissue evidence="2">Leaf</tissue>
    </source>
</reference>
<feature type="transmembrane region" description="Helical" evidence="1">
    <location>
        <begin position="65"/>
        <end position="88"/>
    </location>
</feature>
<gene>
    <name evidence="2" type="ORF">HYC85_024794</name>
</gene>
<dbReference type="Proteomes" id="UP000593564">
    <property type="component" value="Unassembled WGS sequence"/>
</dbReference>
<dbReference type="InterPro" id="IPR016903">
    <property type="entry name" value="Nucleolar_cplx-assoc_3"/>
</dbReference>
<keyword evidence="1" id="KW-0472">Membrane</keyword>
<name>A0A7J7GCZ9_CAMSI</name>
<dbReference type="PANTHER" id="PTHR14428:SF5">
    <property type="entry name" value="NUCLEOLAR COMPLEX PROTEIN 3 HOMOLOG"/>
    <property type="match status" value="1"/>
</dbReference>
<dbReference type="GO" id="GO:0005730">
    <property type="term" value="C:nucleolus"/>
    <property type="evidence" value="ECO:0007669"/>
    <property type="project" value="TreeGrafter"/>
</dbReference>
<evidence type="ECO:0000313" key="2">
    <source>
        <dbReference type="EMBL" id="KAF5937288.1"/>
    </source>
</evidence>
<reference evidence="3" key="1">
    <citation type="journal article" date="2020" name="Nat. Commun.">
        <title>Genome assembly of wild tea tree DASZ reveals pedigree and selection history of tea varieties.</title>
        <authorList>
            <person name="Zhang W."/>
            <person name="Zhang Y."/>
            <person name="Qiu H."/>
            <person name="Guo Y."/>
            <person name="Wan H."/>
            <person name="Zhang X."/>
            <person name="Scossa F."/>
            <person name="Alseekh S."/>
            <person name="Zhang Q."/>
            <person name="Wang P."/>
            <person name="Xu L."/>
            <person name="Schmidt M.H."/>
            <person name="Jia X."/>
            <person name="Li D."/>
            <person name="Zhu A."/>
            <person name="Guo F."/>
            <person name="Chen W."/>
            <person name="Ni D."/>
            <person name="Usadel B."/>
            <person name="Fernie A.R."/>
            <person name="Wen W."/>
        </authorList>
    </citation>
    <scope>NUCLEOTIDE SEQUENCE [LARGE SCALE GENOMIC DNA]</scope>
    <source>
        <strain evidence="3">cv. G240</strain>
    </source>
</reference>
<dbReference type="GO" id="GO:0003682">
    <property type="term" value="F:chromatin binding"/>
    <property type="evidence" value="ECO:0007669"/>
    <property type="project" value="TreeGrafter"/>
</dbReference>
<evidence type="ECO:0000256" key="1">
    <source>
        <dbReference type="SAM" id="Phobius"/>
    </source>
</evidence>
<accession>A0A7J7GCZ9</accession>
<keyword evidence="1" id="KW-0812">Transmembrane</keyword>
<proteinExistence type="predicted"/>
<dbReference type="PANTHER" id="PTHR14428">
    <property type="entry name" value="NUCLEOLAR COMPLEX PROTEIN 3"/>
    <property type="match status" value="1"/>
</dbReference>
<keyword evidence="3" id="KW-1185">Reference proteome</keyword>
<protein>
    <submittedName>
        <fullName evidence="2">Uncharacterized protein</fullName>
    </submittedName>
</protein>
<dbReference type="EMBL" id="JACBKZ010000012">
    <property type="protein sequence ID" value="KAF5937288.1"/>
    <property type="molecule type" value="Genomic_DNA"/>
</dbReference>
<dbReference type="AlphaFoldDB" id="A0A7J7GCZ9"/>
<dbReference type="GO" id="GO:0006270">
    <property type="term" value="P:DNA replication initiation"/>
    <property type="evidence" value="ECO:0007669"/>
    <property type="project" value="TreeGrafter"/>
</dbReference>
<evidence type="ECO:0000313" key="3">
    <source>
        <dbReference type="Proteomes" id="UP000593564"/>
    </source>
</evidence>